<sequence length="524" mass="58716">MGRLESLTAVSLGRGPYEKEVVEGTTDERGEKSSGQQYNEHGHPKNPETKRREREHVRAANEVMQVTGIVEDSIAAKAIATESLMSKNRDTLSGIRAMEYGRALLVGGIWGVLGLRRRILLYKPYSTIGFLGLLRYESHNFGPLKVARTGLPAQFAYHVADWIEFFGENVLDAFWEEEDENSNPIELPTGQLWWKGVIRTLWNAGLSWATLNFRLFAIHQQLNLIPASRFLPSFKSIMPFTTESPIQNPFFRPLRPISVLSWSLLVVFLYGRIKHAVVRQLYQPIYRLLPRPIGESMFLGLPIAPTMEYDTPDRASEDQSTSQDEPTLRALEGLPALERLEPRSRHNERDSDSGLEDDGEVTHTTLISFDVEASEPTETQLGTLGTWSAELRSANETKHPDCTKYRMTGLTLLPTILASEGLREIAAGIIVMPLEAFLVRIIGHTHRASTGLGTDDMFSLRSGVISLGITGSTNILSVLLVQLGVTGVVWIGFTACVQCWASWKDIKRNVLSRWQSIRTRTETN</sequence>
<dbReference type="OrthoDB" id="5383784at2759"/>
<feature type="compositionally biased region" description="Basic and acidic residues" evidence="1">
    <location>
        <begin position="338"/>
        <end position="352"/>
    </location>
</feature>
<name>A0A9P7YF71_9HELO</name>
<reference evidence="3" key="1">
    <citation type="journal article" date="2021" name="IMA Fungus">
        <title>Genomic characterization of three marine fungi, including Emericellopsis atlantica sp. nov. with signatures of a generalist lifestyle and marine biomass degradation.</title>
        <authorList>
            <person name="Hagestad O.C."/>
            <person name="Hou L."/>
            <person name="Andersen J.H."/>
            <person name="Hansen E.H."/>
            <person name="Altermark B."/>
            <person name="Li C."/>
            <person name="Kuhnert E."/>
            <person name="Cox R.J."/>
            <person name="Crous P.W."/>
            <person name="Spatafora J.W."/>
            <person name="Lail K."/>
            <person name="Amirebrahimi M."/>
            <person name="Lipzen A."/>
            <person name="Pangilinan J."/>
            <person name="Andreopoulos W."/>
            <person name="Hayes R.D."/>
            <person name="Ng V."/>
            <person name="Grigoriev I.V."/>
            <person name="Jackson S.A."/>
            <person name="Sutton T.D.S."/>
            <person name="Dobson A.D.W."/>
            <person name="Rama T."/>
        </authorList>
    </citation>
    <scope>NUCLEOTIDE SEQUENCE</scope>
    <source>
        <strain evidence="3">TRa018bII</strain>
    </source>
</reference>
<evidence type="ECO:0000256" key="2">
    <source>
        <dbReference type="SAM" id="Phobius"/>
    </source>
</evidence>
<organism evidence="3 4">
    <name type="scientific">Amylocarpus encephaloides</name>
    <dbReference type="NCBI Taxonomy" id="45428"/>
    <lineage>
        <taxon>Eukaryota</taxon>
        <taxon>Fungi</taxon>
        <taxon>Dikarya</taxon>
        <taxon>Ascomycota</taxon>
        <taxon>Pezizomycotina</taxon>
        <taxon>Leotiomycetes</taxon>
        <taxon>Helotiales</taxon>
        <taxon>Helotiales incertae sedis</taxon>
        <taxon>Amylocarpus</taxon>
    </lineage>
</organism>
<keyword evidence="2" id="KW-0812">Transmembrane</keyword>
<keyword evidence="4" id="KW-1185">Reference proteome</keyword>
<feature type="region of interest" description="Disordered" evidence="1">
    <location>
        <begin position="1"/>
        <end position="52"/>
    </location>
</feature>
<feature type="region of interest" description="Disordered" evidence="1">
    <location>
        <begin position="309"/>
        <end position="359"/>
    </location>
</feature>
<dbReference type="EMBL" id="MU251539">
    <property type="protein sequence ID" value="KAG9232624.1"/>
    <property type="molecule type" value="Genomic_DNA"/>
</dbReference>
<dbReference type="Proteomes" id="UP000824998">
    <property type="component" value="Unassembled WGS sequence"/>
</dbReference>
<keyword evidence="2" id="KW-1133">Transmembrane helix</keyword>
<feature type="transmembrane region" description="Helical" evidence="2">
    <location>
        <begin position="479"/>
        <end position="503"/>
    </location>
</feature>
<gene>
    <name evidence="3" type="ORF">BJ875DRAFT_73251</name>
</gene>
<dbReference type="AlphaFoldDB" id="A0A9P7YF71"/>
<protein>
    <submittedName>
        <fullName evidence="3">Uncharacterized protein</fullName>
    </submittedName>
</protein>
<evidence type="ECO:0000313" key="3">
    <source>
        <dbReference type="EMBL" id="KAG9232624.1"/>
    </source>
</evidence>
<feature type="compositionally biased region" description="Basic and acidic residues" evidence="1">
    <location>
        <begin position="16"/>
        <end position="32"/>
    </location>
</feature>
<feature type="compositionally biased region" description="Basic and acidic residues" evidence="1">
    <location>
        <begin position="40"/>
        <end position="52"/>
    </location>
</feature>
<proteinExistence type="predicted"/>
<keyword evidence="2" id="KW-0472">Membrane</keyword>
<evidence type="ECO:0000256" key="1">
    <source>
        <dbReference type="SAM" id="MobiDB-lite"/>
    </source>
</evidence>
<comment type="caution">
    <text evidence="3">The sequence shown here is derived from an EMBL/GenBank/DDBJ whole genome shotgun (WGS) entry which is preliminary data.</text>
</comment>
<evidence type="ECO:0000313" key="4">
    <source>
        <dbReference type="Proteomes" id="UP000824998"/>
    </source>
</evidence>
<accession>A0A9P7YF71</accession>